<reference evidence="2 3" key="1">
    <citation type="submission" date="2023-03" db="EMBL/GenBank/DDBJ databases">
        <authorList>
            <person name="Kaur S."/>
            <person name="Espinosa-Saiz D."/>
            <person name="Velazquez E."/>
            <person name="Menendez E."/>
            <person name="diCenzo G.C."/>
        </authorList>
    </citation>
    <scope>NUCLEOTIDE SEQUENCE [LARGE SCALE GENOMIC DNA]</scope>
    <source>
        <strain evidence="2 3">LMG 24692</strain>
    </source>
</reference>
<dbReference type="InterPro" id="IPR050765">
    <property type="entry name" value="Riboflavin_Biosynth_HTPR"/>
</dbReference>
<proteinExistence type="predicted"/>
<dbReference type="PANTHER" id="PTHR38011:SF11">
    <property type="entry name" value="2,5-DIAMINO-6-RIBOSYLAMINO-4(3H)-PYRIMIDINONE 5'-PHOSPHATE REDUCTASE"/>
    <property type="match status" value="1"/>
</dbReference>
<dbReference type="InterPro" id="IPR002734">
    <property type="entry name" value="RibDG_C"/>
</dbReference>
<dbReference type="Proteomes" id="UP001229355">
    <property type="component" value="Chromosome 1"/>
</dbReference>
<feature type="domain" description="Bacterial bifunctional deaminase-reductase C-terminal" evidence="1">
    <location>
        <begin position="3"/>
        <end position="172"/>
    </location>
</feature>
<dbReference type="SUPFAM" id="SSF53597">
    <property type="entry name" value="Dihydrofolate reductase-like"/>
    <property type="match status" value="1"/>
</dbReference>
<dbReference type="EMBL" id="CP120373">
    <property type="protein sequence ID" value="WEX89368.1"/>
    <property type="molecule type" value="Genomic_DNA"/>
</dbReference>
<evidence type="ECO:0000313" key="2">
    <source>
        <dbReference type="EMBL" id="WEX89368.1"/>
    </source>
</evidence>
<dbReference type="PANTHER" id="PTHR38011">
    <property type="entry name" value="DIHYDROFOLATE REDUCTASE FAMILY PROTEIN (AFU_ORTHOLOGUE AFUA_8G06820)"/>
    <property type="match status" value="1"/>
</dbReference>
<accession>A0ABY8DKF6</accession>
<dbReference type="Gene3D" id="3.40.430.10">
    <property type="entry name" value="Dihydrofolate Reductase, subunit A"/>
    <property type="match status" value="1"/>
</dbReference>
<gene>
    <name evidence="2" type="ORF">PZN02_001941</name>
</gene>
<organism evidence="2 3">
    <name type="scientific">Sinorhizobium garamanticum</name>
    <dbReference type="NCBI Taxonomy" id="680247"/>
    <lineage>
        <taxon>Bacteria</taxon>
        <taxon>Pseudomonadati</taxon>
        <taxon>Pseudomonadota</taxon>
        <taxon>Alphaproteobacteria</taxon>
        <taxon>Hyphomicrobiales</taxon>
        <taxon>Rhizobiaceae</taxon>
        <taxon>Sinorhizobium/Ensifer group</taxon>
        <taxon>Sinorhizobium</taxon>
    </lineage>
</organism>
<dbReference type="RefSeq" id="WP_280661346.1">
    <property type="nucleotide sequence ID" value="NZ_CP120373.1"/>
</dbReference>
<keyword evidence="3" id="KW-1185">Reference proteome</keyword>
<protein>
    <submittedName>
        <fullName evidence="2">Dihydrofolate reductase family protein</fullName>
    </submittedName>
</protein>
<sequence length="181" mass="20182">MRKIIMWDMVSVDGFFEAPDHDISWFIFEDELAAYIGETQMEAGTLLFGRSTYEMMAAYWPAAEGDIATFMNSVEKFVFSRTLTSADWNNTTLVSGDAVAEVERLKRLDGGTIFIFGSADFASTLTAEGLVDEYRLGINPVLLGKGVPLFQNIPERTNLKLTHTRPLKSGVVILHYQPQSA</sequence>
<evidence type="ECO:0000259" key="1">
    <source>
        <dbReference type="Pfam" id="PF01872"/>
    </source>
</evidence>
<name>A0ABY8DKF6_9HYPH</name>
<dbReference type="Pfam" id="PF01872">
    <property type="entry name" value="RibD_C"/>
    <property type="match status" value="1"/>
</dbReference>
<dbReference type="InterPro" id="IPR024072">
    <property type="entry name" value="DHFR-like_dom_sf"/>
</dbReference>
<evidence type="ECO:0000313" key="3">
    <source>
        <dbReference type="Proteomes" id="UP001229355"/>
    </source>
</evidence>